<dbReference type="PANTHER" id="PTHR38786:SF1">
    <property type="entry name" value="FLAGELLAR FLIJ PROTEIN"/>
    <property type="match status" value="1"/>
</dbReference>
<dbReference type="STRING" id="666681.M301_1006"/>
<feature type="coiled-coil region" evidence="11">
    <location>
        <begin position="20"/>
        <end position="50"/>
    </location>
</feature>
<comment type="subcellular location">
    <subcellularLocation>
        <location evidence="1">Cell membrane</location>
        <topology evidence="1">Peripheral membrane protein</topology>
        <orientation evidence="1">Cytoplasmic side</orientation>
    </subcellularLocation>
</comment>
<dbReference type="NCBIfam" id="TIGR02473">
    <property type="entry name" value="flagell_FliJ"/>
    <property type="match status" value="1"/>
</dbReference>
<evidence type="ECO:0000256" key="2">
    <source>
        <dbReference type="ARBA" id="ARBA00010004"/>
    </source>
</evidence>
<dbReference type="GO" id="GO:0005886">
    <property type="term" value="C:plasma membrane"/>
    <property type="evidence" value="ECO:0007669"/>
    <property type="project" value="UniProtKB-SubCell"/>
</dbReference>
<keyword evidence="11" id="KW-0175">Coiled coil</keyword>
<dbReference type="GO" id="GO:0015031">
    <property type="term" value="P:protein transport"/>
    <property type="evidence" value="ECO:0007669"/>
    <property type="project" value="UniProtKB-KW"/>
</dbReference>
<dbReference type="HOGENOM" id="CLU_119965_2_0_4"/>
<reference evidence="12 13" key="2">
    <citation type="journal article" date="2011" name="J. Bacteriol.">
        <title>Genomes of three methylotrophs from a single niche uncover genetic and metabolic divergence of Methylophilaceae.</title>
        <authorList>
            <person name="Lapidus A."/>
            <person name="Clum A."/>
            <person name="Labutti K."/>
            <person name="Kaluzhnaya M.G."/>
            <person name="Lim S."/>
            <person name="Beck D.A."/>
            <person name="Glavina Del Rio T."/>
            <person name="Nolan M."/>
            <person name="Mavromatis K."/>
            <person name="Huntemann M."/>
            <person name="Lucas S."/>
            <person name="Lidstrom M.E."/>
            <person name="Ivanova N."/>
            <person name="Chistoserdova L."/>
        </authorList>
    </citation>
    <scope>NUCLEOTIDE SEQUENCE [LARGE SCALE GENOMIC DNA]</scope>
    <source>
        <strain evidence="12 13">301</strain>
    </source>
</reference>
<name>D7DQ19_METV0</name>
<dbReference type="RefSeq" id="WP_013147706.1">
    <property type="nucleotide sequence ID" value="NC_014207.1"/>
</dbReference>
<accession>D7DQ19</accession>
<dbReference type="InterPro" id="IPR053716">
    <property type="entry name" value="Flag_assembly_chemotaxis_eff"/>
</dbReference>
<dbReference type="EMBL" id="CP002056">
    <property type="protein sequence ID" value="ADI29390.1"/>
    <property type="molecule type" value="Genomic_DNA"/>
</dbReference>
<protein>
    <recommendedName>
        <fullName evidence="3">Flagellar FliJ protein</fullName>
    </recommendedName>
</protein>
<evidence type="ECO:0000256" key="11">
    <source>
        <dbReference type="SAM" id="Coils"/>
    </source>
</evidence>
<keyword evidence="9" id="KW-0472">Membrane</keyword>
<dbReference type="Gene3D" id="1.10.287.1700">
    <property type="match status" value="1"/>
</dbReference>
<keyword evidence="10" id="KW-1006">Bacterial flagellum protein export</keyword>
<evidence type="ECO:0000256" key="10">
    <source>
        <dbReference type="ARBA" id="ARBA00023225"/>
    </source>
</evidence>
<keyword evidence="7" id="KW-1005">Bacterial flagellum biogenesis</keyword>
<dbReference type="Pfam" id="PF02050">
    <property type="entry name" value="FliJ"/>
    <property type="match status" value="1"/>
</dbReference>
<dbReference type="GO" id="GO:0006935">
    <property type="term" value="P:chemotaxis"/>
    <property type="evidence" value="ECO:0007669"/>
    <property type="project" value="UniProtKB-KW"/>
</dbReference>
<dbReference type="GO" id="GO:0071973">
    <property type="term" value="P:bacterial-type flagellum-dependent cell motility"/>
    <property type="evidence" value="ECO:0007669"/>
    <property type="project" value="InterPro"/>
</dbReference>
<dbReference type="KEGG" id="meh:M301_1006"/>
<dbReference type="GO" id="GO:0003774">
    <property type="term" value="F:cytoskeletal motor activity"/>
    <property type="evidence" value="ECO:0007669"/>
    <property type="project" value="InterPro"/>
</dbReference>
<keyword evidence="8" id="KW-0653">Protein transport</keyword>
<keyword evidence="12" id="KW-0969">Cilium</keyword>
<evidence type="ECO:0000256" key="7">
    <source>
        <dbReference type="ARBA" id="ARBA00022795"/>
    </source>
</evidence>
<keyword evidence="13" id="KW-1185">Reference proteome</keyword>
<dbReference type="PANTHER" id="PTHR38786">
    <property type="entry name" value="FLAGELLAR FLIJ PROTEIN"/>
    <property type="match status" value="1"/>
</dbReference>
<keyword evidence="6" id="KW-0145">Chemotaxis</keyword>
<evidence type="ECO:0000313" key="13">
    <source>
        <dbReference type="Proteomes" id="UP000000383"/>
    </source>
</evidence>
<dbReference type="AlphaFoldDB" id="D7DQ19"/>
<dbReference type="GO" id="GO:0009288">
    <property type="term" value="C:bacterial-type flagellum"/>
    <property type="evidence" value="ECO:0007669"/>
    <property type="project" value="InterPro"/>
</dbReference>
<evidence type="ECO:0000256" key="6">
    <source>
        <dbReference type="ARBA" id="ARBA00022500"/>
    </source>
</evidence>
<dbReference type="PRINTS" id="PR01004">
    <property type="entry name" value="FLGFLIJ"/>
</dbReference>
<keyword evidence="5" id="KW-1003">Cell membrane</keyword>
<dbReference type="InterPro" id="IPR012823">
    <property type="entry name" value="Flagell_FliJ"/>
</dbReference>
<dbReference type="GO" id="GO:0044781">
    <property type="term" value="P:bacterial-type flagellum organization"/>
    <property type="evidence" value="ECO:0007669"/>
    <property type="project" value="UniProtKB-KW"/>
</dbReference>
<organism evidence="12 13">
    <name type="scientific">Methylotenera versatilis (strain 301)</name>
    <dbReference type="NCBI Taxonomy" id="666681"/>
    <lineage>
        <taxon>Bacteria</taxon>
        <taxon>Pseudomonadati</taxon>
        <taxon>Pseudomonadota</taxon>
        <taxon>Betaproteobacteria</taxon>
        <taxon>Nitrosomonadales</taxon>
        <taxon>Methylophilaceae</taxon>
        <taxon>Methylotenera</taxon>
    </lineage>
</organism>
<evidence type="ECO:0000256" key="5">
    <source>
        <dbReference type="ARBA" id="ARBA00022475"/>
    </source>
</evidence>
<dbReference type="OrthoDB" id="6465096at2"/>
<evidence type="ECO:0000256" key="4">
    <source>
        <dbReference type="ARBA" id="ARBA00022448"/>
    </source>
</evidence>
<reference evidence="13" key="1">
    <citation type="submission" date="2010-05" db="EMBL/GenBank/DDBJ databases">
        <title>Complete sequence of Methylotenera sp. 301.</title>
        <authorList>
            <person name="Lucas S."/>
            <person name="Copeland A."/>
            <person name="Lapidus A."/>
            <person name="Cheng J.-F."/>
            <person name="Bruce D."/>
            <person name="Goodwin L."/>
            <person name="Pitluck S."/>
            <person name="Clum A."/>
            <person name="Land M."/>
            <person name="Hauser L."/>
            <person name="Kyrpides N."/>
            <person name="Ivanova N."/>
            <person name="Chistoservova L."/>
            <person name="Kalyuzhnaya M."/>
            <person name="Woyke T."/>
        </authorList>
    </citation>
    <scope>NUCLEOTIDE SEQUENCE [LARGE SCALE GENOMIC DNA]</scope>
    <source>
        <strain evidence="13">301</strain>
    </source>
</reference>
<keyword evidence="12" id="KW-0966">Cell projection</keyword>
<keyword evidence="12" id="KW-0282">Flagellum</keyword>
<dbReference type="PIRSF" id="PIRSF019404">
    <property type="entry name" value="FliJ"/>
    <property type="match status" value="1"/>
</dbReference>
<dbReference type="eggNOG" id="COG2882">
    <property type="taxonomic scope" value="Bacteria"/>
</dbReference>
<evidence type="ECO:0000256" key="3">
    <source>
        <dbReference type="ARBA" id="ARBA00020392"/>
    </source>
</evidence>
<sequence length="149" mass="17231">MATRSNNVLGMLQDIASKEVDEAAVALAKAMKLANEAQAKQDMLNEYRLDYVRNLNKILEAGMGAKAYQNFQNFFGKLDQAIAGQQEVVELANQQVKIQKQLWQESQRKKLSYEVLTDRSEKRILKVEQKKDQKQMDEFAMRITRTKHH</sequence>
<dbReference type="InterPro" id="IPR052570">
    <property type="entry name" value="FliJ"/>
</dbReference>
<evidence type="ECO:0000256" key="9">
    <source>
        <dbReference type="ARBA" id="ARBA00023136"/>
    </source>
</evidence>
<gene>
    <name evidence="12" type="ordered locus">M301_1006</name>
</gene>
<dbReference type="InterPro" id="IPR018006">
    <property type="entry name" value="Flag_FliJ_proteobac"/>
</dbReference>
<evidence type="ECO:0000256" key="1">
    <source>
        <dbReference type="ARBA" id="ARBA00004413"/>
    </source>
</evidence>
<keyword evidence="4" id="KW-0813">Transport</keyword>
<comment type="similarity">
    <text evidence="2">Belongs to the FliJ family.</text>
</comment>
<dbReference type="Proteomes" id="UP000000383">
    <property type="component" value="Chromosome"/>
</dbReference>
<evidence type="ECO:0000313" key="12">
    <source>
        <dbReference type="EMBL" id="ADI29390.1"/>
    </source>
</evidence>
<evidence type="ECO:0000256" key="8">
    <source>
        <dbReference type="ARBA" id="ARBA00022927"/>
    </source>
</evidence>
<proteinExistence type="inferred from homology"/>